<evidence type="ECO:0000313" key="4">
    <source>
        <dbReference type="EMBL" id="QGZ63059.1"/>
    </source>
</evidence>
<reference evidence="4 5" key="1">
    <citation type="submission" date="2019-12" db="EMBL/GenBank/DDBJ databases">
        <title>Paraburkholderia acidiphila 7Q-K02 sp. nov and Paraburkholderia acidisoli DHF22 sp. nov., two strains isolated from forest soil.</title>
        <authorList>
            <person name="Gao Z."/>
            <person name="Qiu L."/>
        </authorList>
    </citation>
    <scope>NUCLEOTIDE SEQUENCE [LARGE SCALE GENOMIC DNA]</scope>
    <source>
        <strain evidence="4 5">DHF22</strain>
    </source>
</reference>
<dbReference type="InterPro" id="IPR001867">
    <property type="entry name" value="OmpR/PhoB-type_DNA-bd"/>
</dbReference>
<dbReference type="GO" id="GO:0003677">
    <property type="term" value="F:DNA binding"/>
    <property type="evidence" value="ECO:0007669"/>
    <property type="project" value="UniProtKB-UniRule"/>
</dbReference>
<dbReference type="Gene3D" id="3.40.50.300">
    <property type="entry name" value="P-loop containing nucleotide triphosphate hydrolases"/>
    <property type="match status" value="1"/>
</dbReference>
<keyword evidence="5" id="KW-1185">Reference proteome</keyword>
<dbReference type="GO" id="GO:0000160">
    <property type="term" value="P:phosphorelay signal transduction system"/>
    <property type="evidence" value="ECO:0007669"/>
    <property type="project" value="InterPro"/>
</dbReference>
<evidence type="ECO:0000313" key="5">
    <source>
        <dbReference type="Proteomes" id="UP000433577"/>
    </source>
</evidence>
<organism evidence="4 5">
    <name type="scientific">Paraburkholderia acidisoli</name>
    <dbReference type="NCBI Taxonomy" id="2571748"/>
    <lineage>
        <taxon>Bacteria</taxon>
        <taxon>Pseudomonadati</taxon>
        <taxon>Pseudomonadota</taxon>
        <taxon>Betaproteobacteria</taxon>
        <taxon>Burkholderiales</taxon>
        <taxon>Burkholderiaceae</taxon>
        <taxon>Paraburkholderia</taxon>
    </lineage>
</organism>
<dbReference type="InterPro" id="IPR058852">
    <property type="entry name" value="HTH_77"/>
</dbReference>
<sequence>MQILSEPRAVSVAADSTDSTVAAGRAACGVARPAAPAPGVAYLFGAFRLIPSQQILLEGGARVPVGGRALNLLTALVERRGELLTKQELLARAWPRTVVEESNLKVHMAALRKALGEGPQEQRFVATVVGRGYQFVAPVERELLADAAPRGSAPERATHNLPAALVRPIGRAATLRELHERLARARLLTVAGPGGIGKTTVALALAQAIAGRGEHDVWFVDLSRLSEGRFVAHAVANAIGLAVHSDAILKALTNHCRLCSRPQLVVLDSCEQVIQAAAEIAAQLTAASPRMRVLATSREPLQAAGEHIYRLDPLDAPEDTACLTVNEALRYPAVELFVERASAARSDFVFQDDDAPVVARICRRLDGVALAIELAATRMNAFGVRELHDLLDDRFATLGQGRRTAPERQKTLLATLDWSHQMLPGIERVVLRRLGIFPGAFTLASALAIVCDGTLTHAGVIDALAGLVARSMVSANAAGGPLRYRLLDTTREYARRKLDDAGELDTVARRHACHCEALNARLEDDWHASSGGHGPDEPVCALDDVRAALNWAFSPRGDLGLAIALTVSAIPAWERLSSLDECRGRVEHALQAIEAGAPALDVQRVKLHTAFAASGLYTRGMVAQIEAAWGTALQVAERIDDKEYQLRALFAASCCLVYAGKYRAADQQLTKFRAIAQASGNAVALSDNRRVTAFAWHHLGRLTPARRNLERVLARQVAPRQRTQLSHHHVDARNGSRALLASLLWLQGLPERAVRTARQADADAQASGHALTLGYVQVFATIPVALFTGDIAAAHAAVVALQDNVARHGLVIFDATARCLEGAVRVEQNDPAALPMLADAIAQLDRDHIGLRYAMYAGLYARGLLRAGRKAEALAAIHLALARAHAHDEAWYVPELLRTKGEILASADDPAARAAARALFEQAIAQAHRLGARGFELRAATSLARLEAPLAACDEARPGTASTAGAVAGVADGAGLADADDAPRARLRALYAAFTEGFDTADLRAARALLELPGTRAGRGSRSSGRRA</sequence>
<feature type="domain" description="OmpR/PhoB-type" evidence="3">
    <location>
        <begin position="39"/>
        <end position="137"/>
    </location>
</feature>
<dbReference type="PANTHER" id="PTHR47691">
    <property type="entry name" value="REGULATOR-RELATED"/>
    <property type="match status" value="1"/>
</dbReference>
<proteinExistence type="predicted"/>
<dbReference type="OrthoDB" id="9811542at2"/>
<dbReference type="EMBL" id="CP046914">
    <property type="protein sequence ID" value="QGZ63059.1"/>
    <property type="molecule type" value="Genomic_DNA"/>
</dbReference>
<feature type="DNA-binding region" description="OmpR/PhoB-type" evidence="2">
    <location>
        <begin position="39"/>
        <end position="137"/>
    </location>
</feature>
<dbReference type="Gene3D" id="1.10.10.10">
    <property type="entry name" value="Winged helix-like DNA-binding domain superfamily/Winged helix DNA-binding domain"/>
    <property type="match status" value="1"/>
</dbReference>
<name>A0A7Z2GKA5_9BURK</name>
<dbReference type="Proteomes" id="UP000433577">
    <property type="component" value="Chromosome 2"/>
</dbReference>
<dbReference type="InterPro" id="IPR016032">
    <property type="entry name" value="Sig_transdc_resp-reg_C-effctor"/>
</dbReference>
<gene>
    <name evidence="4" type="ORF">FAZ98_14630</name>
</gene>
<dbReference type="PANTHER" id="PTHR47691:SF3">
    <property type="entry name" value="HTH-TYPE TRANSCRIPTIONAL REGULATOR RV0890C-RELATED"/>
    <property type="match status" value="1"/>
</dbReference>
<dbReference type="InterPro" id="IPR036388">
    <property type="entry name" value="WH-like_DNA-bd_sf"/>
</dbReference>
<dbReference type="SUPFAM" id="SSF52540">
    <property type="entry name" value="P-loop containing nucleoside triphosphate hydrolases"/>
    <property type="match status" value="1"/>
</dbReference>
<dbReference type="SMART" id="SM00862">
    <property type="entry name" value="Trans_reg_C"/>
    <property type="match status" value="1"/>
</dbReference>
<protein>
    <submittedName>
        <fullName evidence="4">Transcriptional regulator</fullName>
    </submittedName>
</protein>
<dbReference type="RefSeq" id="WP_158952053.1">
    <property type="nucleotide sequence ID" value="NZ_CP046914.1"/>
</dbReference>
<dbReference type="AlphaFoldDB" id="A0A7Z2GKA5"/>
<accession>A0A7Z2GKA5</accession>
<dbReference type="CDD" id="cd00383">
    <property type="entry name" value="trans_reg_C"/>
    <property type="match status" value="1"/>
</dbReference>
<keyword evidence="1 2" id="KW-0238">DNA-binding</keyword>
<dbReference type="Pfam" id="PF25872">
    <property type="entry name" value="HTH_77"/>
    <property type="match status" value="1"/>
</dbReference>
<evidence type="ECO:0000259" key="3">
    <source>
        <dbReference type="PROSITE" id="PS51755"/>
    </source>
</evidence>
<dbReference type="InterPro" id="IPR027417">
    <property type="entry name" value="P-loop_NTPase"/>
</dbReference>
<dbReference type="Pfam" id="PF00486">
    <property type="entry name" value="Trans_reg_C"/>
    <property type="match status" value="1"/>
</dbReference>
<evidence type="ECO:0000256" key="1">
    <source>
        <dbReference type="ARBA" id="ARBA00023125"/>
    </source>
</evidence>
<evidence type="ECO:0000256" key="2">
    <source>
        <dbReference type="PROSITE-ProRule" id="PRU01091"/>
    </source>
</evidence>
<dbReference type="KEGG" id="pacs:FAZ98_14630"/>
<dbReference type="SUPFAM" id="SSF46894">
    <property type="entry name" value="C-terminal effector domain of the bipartite response regulators"/>
    <property type="match status" value="1"/>
</dbReference>
<dbReference type="GO" id="GO:0006355">
    <property type="term" value="P:regulation of DNA-templated transcription"/>
    <property type="evidence" value="ECO:0007669"/>
    <property type="project" value="InterPro"/>
</dbReference>
<dbReference type="PROSITE" id="PS51755">
    <property type="entry name" value="OMPR_PHOB"/>
    <property type="match status" value="1"/>
</dbReference>